<reference evidence="12" key="1">
    <citation type="journal article" date="2019" name="Int. J. Syst. Evol. Microbiol.">
        <title>The Global Catalogue of Microorganisms (GCM) 10K type strain sequencing project: providing services to taxonomists for standard genome sequencing and annotation.</title>
        <authorList>
            <consortium name="The Broad Institute Genomics Platform"/>
            <consortium name="The Broad Institute Genome Sequencing Center for Infectious Disease"/>
            <person name="Wu L."/>
            <person name="Ma J."/>
        </authorList>
    </citation>
    <scope>NUCLEOTIDE SEQUENCE [LARGE SCALE GENOMIC DNA]</scope>
    <source>
        <strain evidence="12">CCUG 62221</strain>
    </source>
</reference>
<evidence type="ECO:0000256" key="6">
    <source>
        <dbReference type="ARBA" id="ARBA00023002"/>
    </source>
</evidence>
<evidence type="ECO:0000313" key="12">
    <source>
        <dbReference type="Proteomes" id="UP001597241"/>
    </source>
</evidence>
<dbReference type="SUPFAM" id="SSF53706">
    <property type="entry name" value="Formate dehydrogenase/DMSO reductase, domains 1-3"/>
    <property type="match status" value="1"/>
</dbReference>
<evidence type="ECO:0000256" key="5">
    <source>
        <dbReference type="ARBA" id="ARBA00022729"/>
    </source>
</evidence>
<dbReference type="InterPro" id="IPR006656">
    <property type="entry name" value="Mopterin_OxRdtase"/>
</dbReference>
<evidence type="ECO:0000256" key="8">
    <source>
        <dbReference type="ARBA" id="ARBA00023014"/>
    </source>
</evidence>
<dbReference type="Pfam" id="PF04879">
    <property type="entry name" value="Molybdop_Fe4S4"/>
    <property type="match status" value="1"/>
</dbReference>
<evidence type="ECO:0000256" key="9">
    <source>
        <dbReference type="SAM" id="SignalP"/>
    </source>
</evidence>
<keyword evidence="4" id="KW-0479">Metal-binding</keyword>
<dbReference type="Gene3D" id="2.20.25.90">
    <property type="entry name" value="ADC-like domains"/>
    <property type="match status" value="1"/>
</dbReference>
<dbReference type="InterPro" id="IPR050612">
    <property type="entry name" value="Prok_Mopterin_Oxidored"/>
</dbReference>
<keyword evidence="3" id="KW-0500">Molybdenum</keyword>
<dbReference type="SUPFAM" id="SSF50692">
    <property type="entry name" value="ADC-like"/>
    <property type="match status" value="1"/>
</dbReference>
<keyword evidence="12" id="KW-1185">Reference proteome</keyword>
<comment type="caution">
    <text evidence="11">The sequence shown here is derived from an EMBL/GenBank/DDBJ whole genome shotgun (WGS) entry which is preliminary data.</text>
</comment>
<accession>A0ABW3WRP9</accession>
<dbReference type="PROSITE" id="PS51318">
    <property type="entry name" value="TAT"/>
    <property type="match status" value="1"/>
</dbReference>
<protein>
    <submittedName>
        <fullName evidence="11">Molybdopterin-dependent oxidoreductase</fullName>
    </submittedName>
</protein>
<sequence length="747" mass="83904">MTTSRRKFIKISALGLGGVAATTSALNMFGANSYLDELVKENVTEKLKRTATYCEVCFWKCAGWTYTNEDGAIKKIIGNDNDPHCYGRLCPRGTGGVGMYNDEDRLKTPLIRTTINGEETFREASWEEALDLIAEKFNGIKEKYGAESLGLLKHGAPGAHLEHLYKAIGSDTIAEPAYAQCRGPRETGFALTFGSWVGSPEPTDIRDTKCLVLIGSHIGENMHNTQVQEMSEAIDNGATIITVDPRFSTAASKSTHWLAIKPATDIALMLAWMHVLIEENLYDKEYVEKYALGFKELKEHVSQYTPEWAYGVTTIKPEEIRKTARAMAHASPSVIVHPGRHVTWYGDDTQRARAMASLNALLGSWGRRGGFYFKEKISVPTFPHPAYPHPKWGWHDIGEKYPLAQMGITTEVVKASIPNPENKYPVKAWLVAGTNITKSIPNKKLLLEAMDALEFMVVIDTMPMDVTGYADVVLPECTYLERYDGIRSATNREPSIAVRVPAVPPKYDSKPTWWIAKQIGERMGVGNYFNYDDFEEVIEWQLQKMGTSLDEMKKIGVKNFPRTSGPLYLDENSTYEFPTQSGKIELYSQELKDLGFDPMPNYTKHPEPEQGFYRLNYGRAPMHTFSRTANNPNLNDLKSENNLWVNPKVARILGLKTGQEVWLKNQDDIISTFSIKVRVTERVRWDSVYMVHGFGHNNKKLSRAFGKGINDTQLISKIAVDPIMGGTGMRGNFVAILTENPHKNTEI</sequence>
<dbReference type="PANTHER" id="PTHR43742:SF9">
    <property type="entry name" value="TETRATHIONATE REDUCTASE SUBUNIT A"/>
    <property type="match status" value="1"/>
</dbReference>
<dbReference type="Pfam" id="PF00384">
    <property type="entry name" value="Molybdopterin"/>
    <property type="match status" value="1"/>
</dbReference>
<name>A0ABW3WRP9_9FLAO</name>
<gene>
    <name evidence="11" type="ORF">ACFQ5N_11505</name>
</gene>
<dbReference type="InterPro" id="IPR006657">
    <property type="entry name" value="MoPterin_dinucl-bd_dom"/>
</dbReference>
<proteinExistence type="inferred from homology"/>
<dbReference type="CDD" id="cd02778">
    <property type="entry name" value="MopB_CT_Thiosulfate-R-like"/>
    <property type="match status" value="1"/>
</dbReference>
<dbReference type="SMART" id="SM00926">
    <property type="entry name" value="Molybdop_Fe4S4"/>
    <property type="match status" value="1"/>
</dbReference>
<dbReference type="PANTHER" id="PTHR43742">
    <property type="entry name" value="TRIMETHYLAMINE-N-OXIDE REDUCTASE"/>
    <property type="match status" value="1"/>
</dbReference>
<evidence type="ECO:0000259" key="10">
    <source>
        <dbReference type="PROSITE" id="PS51669"/>
    </source>
</evidence>
<keyword evidence="7" id="KW-0408">Iron</keyword>
<evidence type="ECO:0000256" key="4">
    <source>
        <dbReference type="ARBA" id="ARBA00022723"/>
    </source>
</evidence>
<evidence type="ECO:0000256" key="3">
    <source>
        <dbReference type="ARBA" id="ARBA00022505"/>
    </source>
</evidence>
<evidence type="ECO:0000256" key="7">
    <source>
        <dbReference type="ARBA" id="ARBA00023004"/>
    </source>
</evidence>
<keyword evidence="5 9" id="KW-0732">Signal</keyword>
<organism evidence="11 12">
    <name type="scientific">Lutibacter holmesii</name>
    <dbReference type="NCBI Taxonomy" id="1137985"/>
    <lineage>
        <taxon>Bacteria</taxon>
        <taxon>Pseudomonadati</taxon>
        <taxon>Bacteroidota</taxon>
        <taxon>Flavobacteriia</taxon>
        <taxon>Flavobacteriales</taxon>
        <taxon>Flavobacteriaceae</taxon>
        <taxon>Lutibacter</taxon>
    </lineage>
</organism>
<dbReference type="Gene3D" id="2.40.40.20">
    <property type="match status" value="1"/>
</dbReference>
<dbReference type="InterPro" id="IPR009010">
    <property type="entry name" value="Asp_de-COase-like_dom_sf"/>
</dbReference>
<dbReference type="InterPro" id="IPR006963">
    <property type="entry name" value="Mopterin_OxRdtase_4Fe-4S_dom"/>
</dbReference>
<evidence type="ECO:0000256" key="2">
    <source>
        <dbReference type="ARBA" id="ARBA00022485"/>
    </source>
</evidence>
<evidence type="ECO:0000256" key="1">
    <source>
        <dbReference type="ARBA" id="ARBA00010312"/>
    </source>
</evidence>
<comment type="similarity">
    <text evidence="1">Belongs to the prokaryotic molybdopterin-containing oxidoreductase family.</text>
</comment>
<evidence type="ECO:0000313" key="11">
    <source>
        <dbReference type="EMBL" id="MFD1294463.1"/>
    </source>
</evidence>
<keyword evidence="6" id="KW-0560">Oxidoreductase</keyword>
<dbReference type="EMBL" id="JBHTMV010000004">
    <property type="protein sequence ID" value="MFD1294463.1"/>
    <property type="molecule type" value="Genomic_DNA"/>
</dbReference>
<dbReference type="RefSeq" id="WP_386809656.1">
    <property type="nucleotide sequence ID" value="NZ_JBHTMV010000004.1"/>
</dbReference>
<keyword evidence="8" id="KW-0411">Iron-sulfur</keyword>
<keyword evidence="2" id="KW-0004">4Fe-4S</keyword>
<feature type="signal peptide" evidence="9">
    <location>
        <begin position="1"/>
        <end position="25"/>
    </location>
</feature>
<dbReference type="Gene3D" id="3.30.2070.10">
    <property type="entry name" value="Formate dehydrogenase/DMSO reductase"/>
    <property type="match status" value="1"/>
</dbReference>
<dbReference type="Gene3D" id="3.40.228.10">
    <property type="entry name" value="Dimethylsulfoxide Reductase, domain 2"/>
    <property type="match status" value="1"/>
</dbReference>
<dbReference type="PROSITE" id="PS51669">
    <property type="entry name" value="4FE4S_MOW_BIS_MGD"/>
    <property type="match status" value="1"/>
</dbReference>
<dbReference type="Pfam" id="PF01568">
    <property type="entry name" value="Molydop_binding"/>
    <property type="match status" value="1"/>
</dbReference>
<dbReference type="InterPro" id="IPR006311">
    <property type="entry name" value="TAT_signal"/>
</dbReference>
<feature type="chain" id="PRO_5046715143" evidence="9">
    <location>
        <begin position="26"/>
        <end position="747"/>
    </location>
</feature>
<feature type="domain" description="4Fe-4S Mo/W bis-MGD-type" evidence="10">
    <location>
        <begin position="47"/>
        <end position="104"/>
    </location>
</feature>
<dbReference type="Gene3D" id="3.40.50.740">
    <property type="match status" value="1"/>
</dbReference>
<dbReference type="Proteomes" id="UP001597241">
    <property type="component" value="Unassembled WGS sequence"/>
</dbReference>